<dbReference type="GO" id="GO:0006465">
    <property type="term" value="P:signal peptide processing"/>
    <property type="evidence" value="ECO:0007669"/>
    <property type="project" value="TreeGrafter"/>
</dbReference>
<name>A0A937FG63_9CLOT</name>
<evidence type="ECO:0000313" key="11">
    <source>
        <dbReference type="Proteomes" id="UP000623681"/>
    </source>
</evidence>
<evidence type="ECO:0000259" key="9">
    <source>
        <dbReference type="Pfam" id="PF06750"/>
    </source>
</evidence>
<proteinExistence type="inferred from homology"/>
<dbReference type="AlphaFoldDB" id="A0A937FG63"/>
<feature type="transmembrane region" description="Helical" evidence="7">
    <location>
        <begin position="223"/>
        <end position="245"/>
    </location>
</feature>
<dbReference type="PANTHER" id="PTHR30487">
    <property type="entry name" value="TYPE 4 PREPILIN-LIKE PROTEINS LEADER PEPTIDE-PROCESSING ENZYME"/>
    <property type="match status" value="1"/>
</dbReference>
<keyword evidence="5 7" id="KW-1133">Transmembrane helix</keyword>
<dbReference type="Gene3D" id="1.20.120.1220">
    <property type="match status" value="1"/>
</dbReference>
<dbReference type="InterPro" id="IPR000045">
    <property type="entry name" value="Prepilin_IV_endopep_pep"/>
</dbReference>
<protein>
    <submittedName>
        <fullName evidence="10">Prepilin peptidase</fullName>
    </submittedName>
</protein>
<feature type="domain" description="Prepilin type IV endopeptidase peptidase" evidence="8">
    <location>
        <begin position="100"/>
        <end position="205"/>
    </location>
</feature>
<feature type="transmembrane region" description="Helical" evidence="7">
    <location>
        <begin position="6"/>
        <end position="25"/>
    </location>
</feature>
<organism evidence="10 11">
    <name type="scientific">Clostridium paridis</name>
    <dbReference type="NCBI Taxonomy" id="2803863"/>
    <lineage>
        <taxon>Bacteria</taxon>
        <taxon>Bacillati</taxon>
        <taxon>Bacillota</taxon>
        <taxon>Clostridia</taxon>
        <taxon>Eubacteriales</taxon>
        <taxon>Clostridiaceae</taxon>
        <taxon>Clostridium</taxon>
    </lineage>
</organism>
<dbReference type="GO" id="GO:0004190">
    <property type="term" value="F:aspartic-type endopeptidase activity"/>
    <property type="evidence" value="ECO:0007669"/>
    <property type="project" value="InterPro"/>
</dbReference>
<evidence type="ECO:0000256" key="7">
    <source>
        <dbReference type="SAM" id="Phobius"/>
    </source>
</evidence>
<feature type="transmembrane region" description="Helical" evidence="7">
    <location>
        <begin position="118"/>
        <end position="137"/>
    </location>
</feature>
<comment type="subcellular location">
    <subcellularLocation>
        <location evidence="1">Cell membrane</location>
        <topology evidence="1">Multi-pass membrane protein</topology>
    </subcellularLocation>
</comment>
<feature type="transmembrane region" description="Helical" evidence="7">
    <location>
        <begin position="149"/>
        <end position="170"/>
    </location>
</feature>
<evidence type="ECO:0000313" key="10">
    <source>
        <dbReference type="EMBL" id="MBL4933365.1"/>
    </source>
</evidence>
<accession>A0A937FG63</accession>
<comment type="similarity">
    <text evidence="2">Belongs to the peptidase A24 family.</text>
</comment>
<evidence type="ECO:0000256" key="4">
    <source>
        <dbReference type="ARBA" id="ARBA00022692"/>
    </source>
</evidence>
<sequence>MGILIFIIGLTIGSFLNVCIYRIPLGESIAYPPSHCTNCSTEIKAYDLIPVISYIFLGGKCRSCGEKISIKYPILELFTGIMFYFVFKEYGLTIFALKYFIMIVFLIVIAVIDLNTQDVYSVTTYSCIAIGIIITLIEKIYLNVDIWPYIIGLIIGVVVIGGIVFVAGGMGEGDIEIAAICGIFLGWQNMILTLLLSFIIGGIVGGTLIIFKKKTKRDAIAFGPFLFIGAMISLFLGNEIISWYMNFLNLN</sequence>
<evidence type="ECO:0000256" key="1">
    <source>
        <dbReference type="ARBA" id="ARBA00004651"/>
    </source>
</evidence>
<dbReference type="Pfam" id="PF01478">
    <property type="entry name" value="Peptidase_A24"/>
    <property type="match status" value="1"/>
</dbReference>
<keyword evidence="11" id="KW-1185">Reference proteome</keyword>
<dbReference type="Proteomes" id="UP000623681">
    <property type="component" value="Unassembled WGS sequence"/>
</dbReference>
<dbReference type="InterPro" id="IPR050882">
    <property type="entry name" value="Prepilin_peptidase/N-MTase"/>
</dbReference>
<dbReference type="RefSeq" id="WP_202768805.1">
    <property type="nucleotide sequence ID" value="NZ_JAESWA010000024.1"/>
</dbReference>
<evidence type="ECO:0000259" key="8">
    <source>
        <dbReference type="Pfam" id="PF01478"/>
    </source>
</evidence>
<evidence type="ECO:0000256" key="6">
    <source>
        <dbReference type="ARBA" id="ARBA00023136"/>
    </source>
</evidence>
<feature type="transmembrane region" description="Helical" evidence="7">
    <location>
        <begin position="90"/>
        <end position="112"/>
    </location>
</feature>
<dbReference type="PANTHER" id="PTHR30487:SF0">
    <property type="entry name" value="PREPILIN LEADER PEPTIDASE_N-METHYLTRANSFERASE-RELATED"/>
    <property type="match status" value="1"/>
</dbReference>
<keyword evidence="6 7" id="KW-0472">Membrane</keyword>
<comment type="caution">
    <text evidence="10">The sequence shown here is derived from an EMBL/GenBank/DDBJ whole genome shotgun (WGS) entry which is preliminary data.</text>
</comment>
<dbReference type="GO" id="GO:0005886">
    <property type="term" value="C:plasma membrane"/>
    <property type="evidence" value="ECO:0007669"/>
    <property type="project" value="UniProtKB-SubCell"/>
</dbReference>
<evidence type="ECO:0000256" key="5">
    <source>
        <dbReference type="ARBA" id="ARBA00022989"/>
    </source>
</evidence>
<dbReference type="Pfam" id="PF06750">
    <property type="entry name" value="A24_N_bact"/>
    <property type="match status" value="1"/>
</dbReference>
<evidence type="ECO:0000256" key="3">
    <source>
        <dbReference type="ARBA" id="ARBA00022475"/>
    </source>
</evidence>
<reference evidence="10" key="1">
    <citation type="submission" date="2021-01" db="EMBL/GenBank/DDBJ databases">
        <title>Genome public.</title>
        <authorList>
            <person name="Liu C."/>
            <person name="Sun Q."/>
        </authorList>
    </citation>
    <scope>NUCLEOTIDE SEQUENCE</scope>
    <source>
        <strain evidence="10">YIM B02565</strain>
    </source>
</reference>
<gene>
    <name evidence="10" type="ORF">JK634_16340</name>
</gene>
<feature type="domain" description="Prepilin peptidase A24 N-terminal" evidence="9">
    <location>
        <begin position="7"/>
        <end position="88"/>
    </location>
</feature>
<feature type="transmembrane region" description="Helical" evidence="7">
    <location>
        <begin position="190"/>
        <end position="211"/>
    </location>
</feature>
<keyword evidence="4 7" id="KW-0812">Transmembrane</keyword>
<dbReference type="EMBL" id="JAESWA010000024">
    <property type="protein sequence ID" value="MBL4933365.1"/>
    <property type="molecule type" value="Genomic_DNA"/>
</dbReference>
<evidence type="ECO:0000256" key="2">
    <source>
        <dbReference type="ARBA" id="ARBA00005801"/>
    </source>
</evidence>
<dbReference type="InterPro" id="IPR010627">
    <property type="entry name" value="Prepilin_pept_A24_N"/>
</dbReference>
<keyword evidence="3" id="KW-1003">Cell membrane</keyword>